<sequence length="141" mass="14502">MTRLGLECADGYAGDALTFGEARRRPPEHRSFTASDGGIINVESSIMGLQVGKIERIDVDVASLVRFAQAVAEALPGLPVPPPDKSTASASAAEILQESTKASPDHSKLKALGGALRTIVEGAANGVGSALATALLGMWHP</sequence>
<dbReference type="RefSeq" id="WP_212530875.1">
    <property type="nucleotide sequence ID" value="NZ_JAGSOG010000140.1"/>
</dbReference>
<dbReference type="AlphaFoldDB" id="A0A941IV36"/>
<evidence type="ECO:0000256" key="1">
    <source>
        <dbReference type="SAM" id="MobiDB-lite"/>
    </source>
</evidence>
<organism evidence="2 3">
    <name type="scientific">Actinospica durhamensis</name>
    <dbReference type="NCBI Taxonomy" id="1508375"/>
    <lineage>
        <taxon>Bacteria</taxon>
        <taxon>Bacillati</taxon>
        <taxon>Actinomycetota</taxon>
        <taxon>Actinomycetes</taxon>
        <taxon>Catenulisporales</taxon>
        <taxon>Actinospicaceae</taxon>
        <taxon>Actinospica</taxon>
    </lineage>
</organism>
<name>A0A941IV36_9ACTN</name>
<proteinExistence type="predicted"/>
<evidence type="ECO:0000313" key="2">
    <source>
        <dbReference type="EMBL" id="MBR7836396.1"/>
    </source>
</evidence>
<evidence type="ECO:0000313" key="3">
    <source>
        <dbReference type="Proteomes" id="UP000675781"/>
    </source>
</evidence>
<accession>A0A941IV36</accession>
<dbReference type="Proteomes" id="UP000675781">
    <property type="component" value="Unassembled WGS sequence"/>
</dbReference>
<feature type="region of interest" description="Disordered" evidence="1">
    <location>
        <begin position="76"/>
        <end position="106"/>
    </location>
</feature>
<dbReference type="EMBL" id="JAGSOG010000140">
    <property type="protein sequence ID" value="MBR7836396.1"/>
    <property type="molecule type" value="Genomic_DNA"/>
</dbReference>
<gene>
    <name evidence="2" type="ORF">KDL01_24170</name>
</gene>
<reference evidence="2" key="1">
    <citation type="submission" date="2021-04" db="EMBL/GenBank/DDBJ databases">
        <title>Genome based classification of Actinospica acidithermotolerans sp. nov., an actinobacterium isolated from an Indonesian hot spring.</title>
        <authorList>
            <person name="Kusuma A.B."/>
            <person name="Putra K.E."/>
            <person name="Nafisah S."/>
            <person name="Loh J."/>
            <person name="Nouioui I."/>
            <person name="Goodfellow M."/>
        </authorList>
    </citation>
    <scope>NUCLEOTIDE SEQUENCE</scope>
    <source>
        <strain evidence="2">CSCA 57</strain>
    </source>
</reference>
<protein>
    <submittedName>
        <fullName evidence="2">Uncharacterized protein</fullName>
    </submittedName>
</protein>
<keyword evidence="3" id="KW-1185">Reference proteome</keyword>
<comment type="caution">
    <text evidence="2">The sequence shown here is derived from an EMBL/GenBank/DDBJ whole genome shotgun (WGS) entry which is preliminary data.</text>
</comment>